<protein>
    <submittedName>
        <fullName evidence="1">Uncharacterized protein</fullName>
    </submittedName>
</protein>
<organism evidence="1">
    <name type="scientific">marine sediment metagenome</name>
    <dbReference type="NCBI Taxonomy" id="412755"/>
    <lineage>
        <taxon>unclassified sequences</taxon>
        <taxon>metagenomes</taxon>
        <taxon>ecological metagenomes</taxon>
    </lineage>
</organism>
<evidence type="ECO:0000313" key="1">
    <source>
        <dbReference type="EMBL" id="GAH47234.1"/>
    </source>
</evidence>
<gene>
    <name evidence="1" type="ORF">S03H2_15303</name>
</gene>
<dbReference type="EMBL" id="BARU01007770">
    <property type="protein sequence ID" value="GAH47234.1"/>
    <property type="molecule type" value="Genomic_DNA"/>
</dbReference>
<sequence length="112" mass="12392">MQSAIATADRGVFTASVRHPKYVLRIAWNRSVDETIAFATIDTSTVGGKHILQGTQTRLTKPDTFNYTDETGKVLKIETERILEEPLGGIAYAQTDFTLDNNDSRFTPNISA</sequence>
<feature type="non-terminal residue" evidence="1">
    <location>
        <position position="112"/>
    </location>
</feature>
<dbReference type="AlphaFoldDB" id="X1H038"/>
<comment type="caution">
    <text evidence="1">The sequence shown here is derived from an EMBL/GenBank/DDBJ whole genome shotgun (WGS) entry which is preliminary data.</text>
</comment>
<accession>X1H038</accession>
<proteinExistence type="predicted"/>
<name>X1H038_9ZZZZ</name>
<reference evidence="1" key="1">
    <citation type="journal article" date="2014" name="Front. Microbiol.">
        <title>High frequency of phylogenetically diverse reductive dehalogenase-homologous genes in deep subseafloor sedimentary metagenomes.</title>
        <authorList>
            <person name="Kawai M."/>
            <person name="Futagami T."/>
            <person name="Toyoda A."/>
            <person name="Takaki Y."/>
            <person name="Nishi S."/>
            <person name="Hori S."/>
            <person name="Arai W."/>
            <person name="Tsubouchi T."/>
            <person name="Morono Y."/>
            <person name="Uchiyama I."/>
            <person name="Ito T."/>
            <person name="Fujiyama A."/>
            <person name="Inagaki F."/>
            <person name="Takami H."/>
        </authorList>
    </citation>
    <scope>NUCLEOTIDE SEQUENCE</scope>
    <source>
        <strain evidence="1">Expedition CK06-06</strain>
    </source>
</reference>